<name>A0A517MY94_9BACT</name>
<evidence type="ECO:0000313" key="3">
    <source>
        <dbReference type="Proteomes" id="UP000319852"/>
    </source>
</evidence>
<keyword evidence="1" id="KW-0472">Membrane</keyword>
<feature type="transmembrane region" description="Helical" evidence="1">
    <location>
        <begin position="37"/>
        <end position="55"/>
    </location>
</feature>
<sequence>MTPVEQLLSDLVTLLADRELPYAMIGGWTNGVAGMPLVQIPLSMGGLWLPIYALLKHLSKRV</sequence>
<evidence type="ECO:0000256" key="1">
    <source>
        <dbReference type="SAM" id="Phobius"/>
    </source>
</evidence>
<dbReference type="EMBL" id="CP036263">
    <property type="protein sequence ID" value="QDS99849.1"/>
    <property type="molecule type" value="Genomic_DNA"/>
</dbReference>
<reference evidence="2 3" key="1">
    <citation type="submission" date="2019-02" db="EMBL/GenBank/DDBJ databases">
        <title>Deep-cultivation of Planctomycetes and their phenomic and genomic characterization uncovers novel biology.</title>
        <authorList>
            <person name="Wiegand S."/>
            <person name="Jogler M."/>
            <person name="Boedeker C."/>
            <person name="Pinto D."/>
            <person name="Vollmers J."/>
            <person name="Rivas-Marin E."/>
            <person name="Kohn T."/>
            <person name="Peeters S.H."/>
            <person name="Heuer A."/>
            <person name="Rast P."/>
            <person name="Oberbeckmann S."/>
            <person name="Bunk B."/>
            <person name="Jeske O."/>
            <person name="Meyerdierks A."/>
            <person name="Storesund J.E."/>
            <person name="Kallscheuer N."/>
            <person name="Luecker S."/>
            <person name="Lage O.M."/>
            <person name="Pohl T."/>
            <person name="Merkel B.J."/>
            <person name="Hornburger P."/>
            <person name="Mueller R.-W."/>
            <person name="Bruemmer F."/>
            <person name="Labrenz M."/>
            <person name="Spormann A.M."/>
            <person name="Op den Camp H."/>
            <person name="Overmann J."/>
            <person name="Amann R."/>
            <person name="Jetten M.S.M."/>
            <person name="Mascher T."/>
            <person name="Medema M.H."/>
            <person name="Devos D.P."/>
            <person name="Kaster A.-K."/>
            <person name="Ovreas L."/>
            <person name="Rohde M."/>
            <person name="Galperin M.Y."/>
            <person name="Jogler C."/>
        </authorList>
    </citation>
    <scope>NUCLEOTIDE SEQUENCE [LARGE SCALE GENOMIC DNA]</scope>
    <source>
        <strain evidence="2 3">HG15A2</strain>
    </source>
</reference>
<protein>
    <submittedName>
        <fullName evidence="2">Uncharacterized protein</fullName>
    </submittedName>
</protein>
<evidence type="ECO:0000313" key="2">
    <source>
        <dbReference type="EMBL" id="QDS99849.1"/>
    </source>
</evidence>
<dbReference type="Proteomes" id="UP000319852">
    <property type="component" value="Chromosome"/>
</dbReference>
<dbReference type="RefSeq" id="WP_145061009.1">
    <property type="nucleotide sequence ID" value="NZ_CP036263.1"/>
</dbReference>
<dbReference type="AlphaFoldDB" id="A0A517MY94"/>
<proteinExistence type="predicted"/>
<gene>
    <name evidence="2" type="ORF">HG15A2_31800</name>
</gene>
<keyword evidence="3" id="KW-1185">Reference proteome</keyword>
<keyword evidence="1" id="KW-1133">Transmembrane helix</keyword>
<accession>A0A517MY94</accession>
<dbReference type="KEGG" id="amob:HG15A2_31800"/>
<keyword evidence="1" id="KW-0812">Transmembrane</keyword>
<organism evidence="2 3">
    <name type="scientific">Adhaeretor mobilis</name>
    <dbReference type="NCBI Taxonomy" id="1930276"/>
    <lineage>
        <taxon>Bacteria</taxon>
        <taxon>Pseudomonadati</taxon>
        <taxon>Planctomycetota</taxon>
        <taxon>Planctomycetia</taxon>
        <taxon>Pirellulales</taxon>
        <taxon>Lacipirellulaceae</taxon>
        <taxon>Adhaeretor</taxon>
    </lineage>
</organism>